<proteinExistence type="predicted"/>
<keyword evidence="1" id="KW-1133">Transmembrane helix</keyword>
<dbReference type="KEGG" id="msei:MSEDJ_16390"/>
<organism evidence="3 4">
    <name type="scientific">Mycolicibacterium sediminis</name>
    <dbReference type="NCBI Taxonomy" id="1286180"/>
    <lineage>
        <taxon>Bacteria</taxon>
        <taxon>Bacillati</taxon>
        <taxon>Actinomycetota</taxon>
        <taxon>Actinomycetes</taxon>
        <taxon>Mycobacteriales</taxon>
        <taxon>Mycobacteriaceae</taxon>
        <taxon>Mycolicibacterium</taxon>
    </lineage>
</organism>
<protein>
    <recommendedName>
        <fullName evidence="2">VWFA domain-containing protein</fullName>
    </recommendedName>
</protein>
<feature type="transmembrane region" description="Helical" evidence="1">
    <location>
        <begin position="303"/>
        <end position="323"/>
    </location>
</feature>
<evidence type="ECO:0000256" key="1">
    <source>
        <dbReference type="SAM" id="Phobius"/>
    </source>
</evidence>
<dbReference type="EMBL" id="AP022588">
    <property type="protein sequence ID" value="BBY27543.1"/>
    <property type="molecule type" value="Genomic_DNA"/>
</dbReference>
<keyword evidence="1" id="KW-0812">Transmembrane</keyword>
<name>A0A7I7QMH1_9MYCO</name>
<dbReference type="InterPro" id="IPR002035">
    <property type="entry name" value="VWF_A"/>
</dbReference>
<dbReference type="SUPFAM" id="SSF53300">
    <property type="entry name" value="vWA-like"/>
    <property type="match status" value="1"/>
</dbReference>
<accession>A0A7I7QMH1</accession>
<gene>
    <name evidence="3" type="ORF">MSEDJ_16390</name>
</gene>
<dbReference type="InterPro" id="IPR036465">
    <property type="entry name" value="vWFA_dom_sf"/>
</dbReference>
<feature type="domain" description="VWFA" evidence="2">
    <location>
        <begin position="82"/>
        <end position="156"/>
    </location>
</feature>
<sequence>MFPIWLIVVLVVIAILLRVGALVAVSRRRGRRPDRRTWFRFAMAVLAVLCLGTAATRPGDESDAERPPRLADLAEEANMNVFLVVDRSLALDAKDFDGSKTRLEGVRADLQTILGAHPTARFGLVSYGDSARVEWPLSPDTWSLIPFLAQFTPYGGVDAQYEGETGVDVAAPGSVLSEQLNRGAQEYPGAANVVYVLGGSSDSDSGALDVPKGLVSGGAVLGYGTEEGADVEHQDGKYSFDSETTHYELNATALEAAADSIDVPYLHREEGSLPADALVTDVPVAAPVFDVTPDVPHPNRIEYYWLFAGIAAALFGVELYGLARHWIRRRNGGVRS</sequence>
<feature type="transmembrane region" description="Helical" evidence="1">
    <location>
        <begin position="37"/>
        <end position="56"/>
    </location>
</feature>
<dbReference type="Pfam" id="PF13519">
    <property type="entry name" value="VWA_2"/>
    <property type="match status" value="1"/>
</dbReference>
<dbReference type="Gene3D" id="3.40.50.410">
    <property type="entry name" value="von Willebrand factor, type A domain"/>
    <property type="match status" value="1"/>
</dbReference>
<feature type="transmembrane region" description="Helical" evidence="1">
    <location>
        <begin position="6"/>
        <end position="25"/>
    </location>
</feature>
<evidence type="ECO:0000313" key="4">
    <source>
        <dbReference type="Proteomes" id="UP000467193"/>
    </source>
</evidence>
<keyword evidence="1" id="KW-0472">Membrane</keyword>
<reference evidence="3 4" key="1">
    <citation type="journal article" date="2019" name="Emerg. Microbes Infect.">
        <title>Comprehensive subspecies identification of 175 nontuberculous mycobacteria species based on 7547 genomic profiles.</title>
        <authorList>
            <person name="Matsumoto Y."/>
            <person name="Kinjo T."/>
            <person name="Motooka D."/>
            <person name="Nabeya D."/>
            <person name="Jung N."/>
            <person name="Uechi K."/>
            <person name="Horii T."/>
            <person name="Iida T."/>
            <person name="Fujita J."/>
            <person name="Nakamura S."/>
        </authorList>
    </citation>
    <scope>NUCLEOTIDE SEQUENCE [LARGE SCALE GENOMIC DNA]</scope>
    <source>
        <strain evidence="3 4">JCM 17899</strain>
    </source>
</reference>
<keyword evidence="4" id="KW-1185">Reference proteome</keyword>
<dbReference type="AlphaFoldDB" id="A0A7I7QMH1"/>
<evidence type="ECO:0000313" key="3">
    <source>
        <dbReference type="EMBL" id="BBY27543.1"/>
    </source>
</evidence>
<evidence type="ECO:0000259" key="2">
    <source>
        <dbReference type="Pfam" id="PF13519"/>
    </source>
</evidence>
<dbReference type="Proteomes" id="UP000467193">
    <property type="component" value="Chromosome"/>
</dbReference>